<protein>
    <recommendedName>
        <fullName evidence="5">Transmembrane protein</fullName>
    </recommendedName>
</protein>
<feature type="region of interest" description="Disordered" evidence="1">
    <location>
        <begin position="215"/>
        <end position="238"/>
    </location>
</feature>
<keyword evidence="2" id="KW-0812">Transmembrane</keyword>
<proteinExistence type="predicted"/>
<gene>
    <name evidence="3" type="ORF">CXG81DRAFT_26035</name>
</gene>
<feature type="transmembrane region" description="Helical" evidence="2">
    <location>
        <begin position="126"/>
        <end position="143"/>
    </location>
</feature>
<evidence type="ECO:0000256" key="1">
    <source>
        <dbReference type="SAM" id="MobiDB-lite"/>
    </source>
</evidence>
<dbReference type="AlphaFoldDB" id="A0A4P9X7P8"/>
<feature type="compositionally biased region" description="Low complexity" evidence="1">
    <location>
        <begin position="73"/>
        <end position="92"/>
    </location>
</feature>
<evidence type="ECO:0000256" key="2">
    <source>
        <dbReference type="SAM" id="Phobius"/>
    </source>
</evidence>
<reference evidence="4" key="1">
    <citation type="journal article" date="2018" name="Nat. Microbiol.">
        <title>Leveraging single-cell genomics to expand the fungal tree of life.</title>
        <authorList>
            <person name="Ahrendt S.R."/>
            <person name="Quandt C.A."/>
            <person name="Ciobanu D."/>
            <person name="Clum A."/>
            <person name="Salamov A."/>
            <person name="Andreopoulos B."/>
            <person name="Cheng J.F."/>
            <person name="Woyke T."/>
            <person name="Pelin A."/>
            <person name="Henrissat B."/>
            <person name="Reynolds N.K."/>
            <person name="Benny G.L."/>
            <person name="Smith M.E."/>
            <person name="James T.Y."/>
            <person name="Grigoriev I.V."/>
        </authorList>
    </citation>
    <scope>NUCLEOTIDE SEQUENCE [LARGE SCALE GENOMIC DNA]</scope>
    <source>
        <strain evidence="4">ATCC 52028</strain>
    </source>
</reference>
<feature type="compositionally biased region" description="Polar residues" evidence="1">
    <location>
        <begin position="222"/>
        <end position="238"/>
    </location>
</feature>
<evidence type="ECO:0000313" key="3">
    <source>
        <dbReference type="EMBL" id="RKP01274.1"/>
    </source>
</evidence>
<feature type="region of interest" description="Disordered" evidence="1">
    <location>
        <begin position="40"/>
        <end position="112"/>
    </location>
</feature>
<dbReference type="Proteomes" id="UP000274922">
    <property type="component" value="Unassembled WGS sequence"/>
</dbReference>
<evidence type="ECO:0008006" key="5">
    <source>
        <dbReference type="Google" id="ProtNLM"/>
    </source>
</evidence>
<sequence length="238" mass="25651">MWMVRLDRCRRWTAAWPSPSRRLAVASPCCRALSMTPRCRAPLPSSPSPSLPSPSARPRTAIHPSAPPPSNPSPTAARSIPSAPASASSSRGSDSDSSRGGSSRSEGEPDPSLYATWMRLPQRTRYYFLSAMFLFALAGNWATNKLEERYPVKKYSDMVAEERRAALEAFEREQAAHAAGTAPPTTLPAPVASAEMRTALRKWILQDEAAKLAELDALDDATPSNASPRSQSGSPSAT</sequence>
<keyword evidence="2" id="KW-0472">Membrane</keyword>
<dbReference type="EMBL" id="ML014178">
    <property type="protein sequence ID" value="RKP01274.1"/>
    <property type="molecule type" value="Genomic_DNA"/>
</dbReference>
<evidence type="ECO:0000313" key="4">
    <source>
        <dbReference type="Proteomes" id="UP000274922"/>
    </source>
</evidence>
<name>A0A4P9X7P8_9FUNG</name>
<keyword evidence="2" id="KW-1133">Transmembrane helix</keyword>
<keyword evidence="4" id="KW-1185">Reference proteome</keyword>
<organism evidence="3 4">
    <name type="scientific">Caulochytrium protostelioides</name>
    <dbReference type="NCBI Taxonomy" id="1555241"/>
    <lineage>
        <taxon>Eukaryota</taxon>
        <taxon>Fungi</taxon>
        <taxon>Fungi incertae sedis</taxon>
        <taxon>Chytridiomycota</taxon>
        <taxon>Chytridiomycota incertae sedis</taxon>
        <taxon>Chytridiomycetes</taxon>
        <taxon>Caulochytriales</taxon>
        <taxon>Caulochytriaceae</taxon>
        <taxon>Caulochytrium</taxon>
    </lineage>
</organism>
<accession>A0A4P9X7P8</accession>